<dbReference type="PANTHER" id="PTHR42978">
    <property type="entry name" value="QUORUM-QUENCHING LACTONASE YTNP-RELATED-RELATED"/>
    <property type="match status" value="1"/>
</dbReference>
<proteinExistence type="inferred from homology"/>
<protein>
    <submittedName>
        <fullName evidence="6">MBL fold metallo-hydrolase</fullName>
    </submittedName>
</protein>
<dbReference type="Gene3D" id="3.60.15.10">
    <property type="entry name" value="Ribonuclease Z/Hydroxyacylglutathione hydrolase-like"/>
    <property type="match status" value="1"/>
</dbReference>
<dbReference type="InterPro" id="IPR001279">
    <property type="entry name" value="Metallo-B-lactamas"/>
</dbReference>
<keyword evidence="7" id="KW-1185">Reference proteome</keyword>
<reference evidence="7" key="1">
    <citation type="journal article" date="2019" name="Int. J. Syst. Evol. Microbiol.">
        <title>The Global Catalogue of Microorganisms (GCM) 10K type strain sequencing project: providing services to taxonomists for standard genome sequencing and annotation.</title>
        <authorList>
            <consortium name="The Broad Institute Genomics Platform"/>
            <consortium name="The Broad Institute Genome Sequencing Center for Infectious Disease"/>
            <person name="Wu L."/>
            <person name="Ma J."/>
        </authorList>
    </citation>
    <scope>NUCLEOTIDE SEQUENCE [LARGE SCALE GENOMIC DNA]</scope>
    <source>
        <strain evidence="7">JCM 4788</strain>
    </source>
</reference>
<gene>
    <name evidence="6" type="ORF">GCM10010357_22580</name>
</gene>
<dbReference type="SMART" id="SM00849">
    <property type="entry name" value="Lactamase_B"/>
    <property type="match status" value="1"/>
</dbReference>
<dbReference type="PANTHER" id="PTHR42978:SF6">
    <property type="entry name" value="QUORUM-QUENCHING LACTONASE YTNP-RELATED"/>
    <property type="match status" value="1"/>
</dbReference>
<dbReference type="Pfam" id="PF00753">
    <property type="entry name" value="Lactamase_B"/>
    <property type="match status" value="1"/>
</dbReference>
<dbReference type="EMBL" id="BAAABX010000023">
    <property type="protein sequence ID" value="GAA0400987.1"/>
    <property type="molecule type" value="Genomic_DNA"/>
</dbReference>
<feature type="domain" description="Metallo-beta-lactamase" evidence="5">
    <location>
        <begin position="51"/>
        <end position="245"/>
    </location>
</feature>
<evidence type="ECO:0000259" key="5">
    <source>
        <dbReference type="SMART" id="SM00849"/>
    </source>
</evidence>
<keyword evidence="2" id="KW-0479">Metal-binding</keyword>
<keyword evidence="3" id="KW-0378">Hydrolase</keyword>
<dbReference type="CDD" id="cd07720">
    <property type="entry name" value="OPHC2-like_MBL-fold"/>
    <property type="match status" value="1"/>
</dbReference>
<comment type="caution">
    <text evidence="6">The sequence shown here is derived from an EMBL/GenBank/DDBJ whole genome shotgun (WGS) entry which is preliminary data.</text>
</comment>
<name>A0ABP3IFT0_9ACTN</name>
<evidence type="ECO:0000313" key="7">
    <source>
        <dbReference type="Proteomes" id="UP001500879"/>
    </source>
</evidence>
<evidence type="ECO:0000256" key="2">
    <source>
        <dbReference type="ARBA" id="ARBA00022723"/>
    </source>
</evidence>
<accession>A0ABP3IFT0</accession>
<evidence type="ECO:0000256" key="4">
    <source>
        <dbReference type="ARBA" id="ARBA00022833"/>
    </source>
</evidence>
<dbReference type="SUPFAM" id="SSF56281">
    <property type="entry name" value="Metallo-hydrolase/oxidoreductase"/>
    <property type="match status" value="1"/>
</dbReference>
<keyword evidence="4" id="KW-0862">Zinc</keyword>
<organism evidence="6 7">
    <name type="scientific">Streptomyces luteireticuli</name>
    <dbReference type="NCBI Taxonomy" id="173858"/>
    <lineage>
        <taxon>Bacteria</taxon>
        <taxon>Bacillati</taxon>
        <taxon>Actinomycetota</taxon>
        <taxon>Actinomycetes</taxon>
        <taxon>Kitasatosporales</taxon>
        <taxon>Streptomycetaceae</taxon>
        <taxon>Streptomyces</taxon>
    </lineage>
</organism>
<sequence>MRVKIGDIQVLPVWDGVGVEIGADILSRPGVEDPWACHAEHLEADGTLRLPLGGFCVRTGERTVLVDTGVGAFDDGRYVGGDLLSSLADYGIAPADVTDVVLTHLHFDHIGWVTHNGVPVFPRATYRAHRADWEYFVTGDGAQPSAVDKLTPLGTRLELFDADFTVAPGVDARHVPGHTPGSTVYVVSSGGRRAVLLGDVVHSVVQFGERDWEVIWDVDPAAASAVRNRIADQAADTDDLLAAAHFPGMRFGRIVVGDGDRRFVAV</sequence>
<comment type="similarity">
    <text evidence="1">Belongs to the metallo-beta-lactamase superfamily.</text>
</comment>
<dbReference type="InterPro" id="IPR051013">
    <property type="entry name" value="MBL_superfamily_lactonases"/>
</dbReference>
<evidence type="ECO:0000256" key="1">
    <source>
        <dbReference type="ARBA" id="ARBA00007749"/>
    </source>
</evidence>
<dbReference type="Proteomes" id="UP001500879">
    <property type="component" value="Unassembled WGS sequence"/>
</dbReference>
<evidence type="ECO:0000256" key="3">
    <source>
        <dbReference type="ARBA" id="ARBA00022801"/>
    </source>
</evidence>
<dbReference type="InterPro" id="IPR036866">
    <property type="entry name" value="RibonucZ/Hydroxyglut_hydro"/>
</dbReference>
<evidence type="ECO:0000313" key="6">
    <source>
        <dbReference type="EMBL" id="GAA0400987.1"/>
    </source>
</evidence>